<accession>A0A1V0A1W8</accession>
<proteinExistence type="predicted"/>
<dbReference type="Proteomes" id="UP000190797">
    <property type="component" value="Chromosome"/>
</dbReference>
<protein>
    <submittedName>
        <fullName evidence="1">Uncharacterized protein</fullName>
    </submittedName>
</protein>
<evidence type="ECO:0000313" key="2">
    <source>
        <dbReference type="Proteomes" id="UP000190797"/>
    </source>
</evidence>
<evidence type="ECO:0000313" key="1">
    <source>
        <dbReference type="EMBL" id="AQZ64169.1"/>
    </source>
</evidence>
<gene>
    <name evidence="1" type="ORF">BKM31_24285</name>
</gene>
<dbReference type="EMBL" id="CP017717">
    <property type="protein sequence ID" value="AQZ64169.1"/>
    <property type="molecule type" value="Genomic_DNA"/>
</dbReference>
<dbReference type="STRING" id="1909395.BKM31_24285"/>
<organism evidence="1 2">
    <name type="scientific">[Actinomadura] parvosata subsp. kistnae</name>
    <dbReference type="NCBI Taxonomy" id="1909395"/>
    <lineage>
        <taxon>Bacteria</taxon>
        <taxon>Bacillati</taxon>
        <taxon>Actinomycetota</taxon>
        <taxon>Actinomycetes</taxon>
        <taxon>Streptosporangiales</taxon>
        <taxon>Streptosporangiaceae</taxon>
        <taxon>Nonomuraea</taxon>
    </lineage>
</organism>
<name>A0A1V0A1W8_9ACTN</name>
<keyword evidence="2" id="KW-1185">Reference proteome</keyword>
<dbReference type="AlphaFoldDB" id="A0A1V0A1W8"/>
<dbReference type="KEGG" id="noa:BKM31_24285"/>
<reference evidence="2" key="1">
    <citation type="journal article" date="2017" name="Med. Chem. Commun.">
        <title>Nonomuraea sp. ATCC 55076 harbours the largest actinomycete chromosome to date and the kistamicin biosynthetic gene cluster.</title>
        <authorList>
            <person name="Nazari B."/>
            <person name="Forneris C.C."/>
            <person name="Gibson M.I."/>
            <person name="Moon K."/>
            <person name="Schramma K.R."/>
            <person name="Seyedsayamdost M.R."/>
        </authorList>
    </citation>
    <scope>NUCLEOTIDE SEQUENCE [LARGE SCALE GENOMIC DNA]</scope>
    <source>
        <strain evidence="2">ATCC 55076</strain>
    </source>
</reference>
<sequence length="128" mass="14471">MSLVPAVRYHDFRAYLRRRLPEARPLLAAMEAEEAEDAAEAPGMAPADAYGVMSVIFWWGVFEPALRAGDERLAAECFGIVEELMRDADENLAQVLYIRVLEWLMAEWREQSARLGGELLRDLVEATS</sequence>